<evidence type="ECO:0000256" key="2">
    <source>
        <dbReference type="SAM" id="Phobius"/>
    </source>
</evidence>
<keyword evidence="2" id="KW-0472">Membrane</keyword>
<dbReference type="EMBL" id="CALTRL010000167">
    <property type="protein sequence ID" value="CAH7666865.1"/>
    <property type="molecule type" value="Genomic_DNA"/>
</dbReference>
<comment type="caution">
    <text evidence="3">The sequence shown here is derived from an EMBL/GenBank/DDBJ whole genome shotgun (WGS) entry which is preliminary data.</text>
</comment>
<keyword evidence="2" id="KW-1133">Transmembrane helix</keyword>
<feature type="compositionally biased region" description="Polar residues" evidence="1">
    <location>
        <begin position="199"/>
        <end position="217"/>
    </location>
</feature>
<accession>A0AAV0AHU4</accession>
<proteinExistence type="predicted"/>
<feature type="region of interest" description="Disordered" evidence="1">
    <location>
        <begin position="196"/>
        <end position="238"/>
    </location>
</feature>
<feature type="compositionally biased region" description="Low complexity" evidence="1">
    <location>
        <begin position="144"/>
        <end position="159"/>
    </location>
</feature>
<feature type="compositionally biased region" description="Polar residues" evidence="1">
    <location>
        <begin position="129"/>
        <end position="143"/>
    </location>
</feature>
<feature type="transmembrane region" description="Helical" evidence="2">
    <location>
        <begin position="87"/>
        <end position="108"/>
    </location>
</feature>
<protein>
    <submittedName>
        <fullName evidence="3">Expressed protein</fullName>
    </submittedName>
</protein>
<feature type="compositionally biased region" description="Low complexity" evidence="1">
    <location>
        <begin position="218"/>
        <end position="238"/>
    </location>
</feature>
<organism evidence="3 4">
    <name type="scientific">Phakopsora pachyrhizi</name>
    <name type="common">Asian soybean rust disease fungus</name>
    <dbReference type="NCBI Taxonomy" id="170000"/>
    <lineage>
        <taxon>Eukaryota</taxon>
        <taxon>Fungi</taxon>
        <taxon>Dikarya</taxon>
        <taxon>Basidiomycota</taxon>
        <taxon>Pucciniomycotina</taxon>
        <taxon>Pucciniomycetes</taxon>
        <taxon>Pucciniales</taxon>
        <taxon>Phakopsoraceae</taxon>
        <taxon>Phakopsora</taxon>
    </lineage>
</organism>
<name>A0AAV0AHU4_PHAPC</name>
<sequence>MMINLFGEESNRYTLLQANTPRTSPRSSYQNQNHNTNNNISQQSSAPGYFNYHQTHLTDQKRNGMPTRPLFRQMYHRFRYFSKSYPLVFRFFILLISTLILILIYSWLSDLPPGQIFSLTSVQINPKSVSSVNPKAQHNNPLPISNKLLKSSKSSTSHQSIKDSDSKTLIVSNSSLTTTVNGHDHGRNPVLVNEKMSSDSKTLLHSGSSHSTIPNLHSNQNPSSLSKPSSSSSSTLPSQSFVKITSSRPIVPHPLRPLPIPPPSSAKVCDRCGCSSDHQIKREFDQPDPLIINLNLVDHLSSSVSRSQSELFDPNQLSLVNKVWVGFFFN</sequence>
<evidence type="ECO:0000256" key="1">
    <source>
        <dbReference type="SAM" id="MobiDB-lite"/>
    </source>
</evidence>
<evidence type="ECO:0000313" key="4">
    <source>
        <dbReference type="Proteomes" id="UP001153365"/>
    </source>
</evidence>
<gene>
    <name evidence="3" type="ORF">PPACK8108_LOCUS1225</name>
</gene>
<reference evidence="3" key="1">
    <citation type="submission" date="2022-06" db="EMBL/GenBank/DDBJ databases">
        <authorList>
            <consortium name="SYNGENTA / RWTH Aachen University"/>
        </authorList>
    </citation>
    <scope>NUCLEOTIDE SEQUENCE</scope>
</reference>
<dbReference type="AlphaFoldDB" id="A0AAV0AHU4"/>
<feature type="compositionally biased region" description="Low complexity" evidence="1">
    <location>
        <begin position="27"/>
        <end position="45"/>
    </location>
</feature>
<feature type="region of interest" description="Disordered" evidence="1">
    <location>
        <begin position="20"/>
        <end position="45"/>
    </location>
</feature>
<evidence type="ECO:0000313" key="3">
    <source>
        <dbReference type="EMBL" id="CAH7666865.1"/>
    </source>
</evidence>
<keyword evidence="2" id="KW-0812">Transmembrane</keyword>
<keyword evidence="4" id="KW-1185">Reference proteome</keyword>
<dbReference type="Proteomes" id="UP001153365">
    <property type="component" value="Unassembled WGS sequence"/>
</dbReference>
<feature type="region of interest" description="Disordered" evidence="1">
    <location>
        <begin position="129"/>
        <end position="165"/>
    </location>
</feature>